<organism evidence="3 4">
    <name type="scientific">Coprinellus micaceus</name>
    <name type="common">Glistening ink-cap mushroom</name>
    <name type="synonym">Coprinus micaceus</name>
    <dbReference type="NCBI Taxonomy" id="71717"/>
    <lineage>
        <taxon>Eukaryota</taxon>
        <taxon>Fungi</taxon>
        <taxon>Dikarya</taxon>
        <taxon>Basidiomycota</taxon>
        <taxon>Agaricomycotina</taxon>
        <taxon>Agaricomycetes</taxon>
        <taxon>Agaricomycetidae</taxon>
        <taxon>Agaricales</taxon>
        <taxon>Agaricineae</taxon>
        <taxon>Psathyrellaceae</taxon>
        <taxon>Coprinellus</taxon>
    </lineage>
</organism>
<name>A0A4Y7TMV5_COPMI</name>
<feature type="region of interest" description="Disordered" evidence="1">
    <location>
        <begin position="115"/>
        <end position="222"/>
    </location>
</feature>
<accession>A0A4Y7TMV5</accession>
<feature type="compositionally biased region" description="Low complexity" evidence="1">
    <location>
        <begin position="206"/>
        <end position="216"/>
    </location>
</feature>
<evidence type="ECO:0000313" key="3">
    <source>
        <dbReference type="EMBL" id="TEB35284.1"/>
    </source>
</evidence>
<proteinExistence type="predicted"/>
<feature type="compositionally biased region" description="Low complexity" evidence="1">
    <location>
        <begin position="155"/>
        <end position="197"/>
    </location>
</feature>
<feature type="signal peptide" evidence="2">
    <location>
        <begin position="1"/>
        <end position="21"/>
    </location>
</feature>
<feature type="chain" id="PRO_5021385373" description="Extracellular membrane protein CFEM domain-containing protein" evidence="2">
    <location>
        <begin position="22"/>
        <end position="255"/>
    </location>
</feature>
<protein>
    <recommendedName>
        <fullName evidence="5">Extracellular membrane protein CFEM domain-containing protein</fullName>
    </recommendedName>
</protein>
<reference evidence="3 4" key="1">
    <citation type="journal article" date="2019" name="Nat. Ecol. Evol.">
        <title>Megaphylogeny resolves global patterns of mushroom evolution.</title>
        <authorList>
            <person name="Varga T."/>
            <person name="Krizsan K."/>
            <person name="Foldi C."/>
            <person name="Dima B."/>
            <person name="Sanchez-Garcia M."/>
            <person name="Sanchez-Ramirez S."/>
            <person name="Szollosi G.J."/>
            <person name="Szarkandi J.G."/>
            <person name="Papp V."/>
            <person name="Albert L."/>
            <person name="Andreopoulos W."/>
            <person name="Angelini C."/>
            <person name="Antonin V."/>
            <person name="Barry K.W."/>
            <person name="Bougher N.L."/>
            <person name="Buchanan P."/>
            <person name="Buyck B."/>
            <person name="Bense V."/>
            <person name="Catcheside P."/>
            <person name="Chovatia M."/>
            <person name="Cooper J."/>
            <person name="Damon W."/>
            <person name="Desjardin D."/>
            <person name="Finy P."/>
            <person name="Geml J."/>
            <person name="Haridas S."/>
            <person name="Hughes K."/>
            <person name="Justo A."/>
            <person name="Karasinski D."/>
            <person name="Kautmanova I."/>
            <person name="Kiss B."/>
            <person name="Kocsube S."/>
            <person name="Kotiranta H."/>
            <person name="LaButti K.M."/>
            <person name="Lechner B.E."/>
            <person name="Liimatainen K."/>
            <person name="Lipzen A."/>
            <person name="Lukacs Z."/>
            <person name="Mihaltcheva S."/>
            <person name="Morgado L.N."/>
            <person name="Niskanen T."/>
            <person name="Noordeloos M.E."/>
            <person name="Ohm R.A."/>
            <person name="Ortiz-Santana B."/>
            <person name="Ovrebo C."/>
            <person name="Racz N."/>
            <person name="Riley R."/>
            <person name="Savchenko A."/>
            <person name="Shiryaev A."/>
            <person name="Soop K."/>
            <person name="Spirin V."/>
            <person name="Szebenyi C."/>
            <person name="Tomsovsky M."/>
            <person name="Tulloss R.E."/>
            <person name="Uehling J."/>
            <person name="Grigoriev I.V."/>
            <person name="Vagvolgyi C."/>
            <person name="Papp T."/>
            <person name="Martin F.M."/>
            <person name="Miettinen O."/>
            <person name="Hibbett D.S."/>
            <person name="Nagy L.G."/>
        </authorList>
    </citation>
    <scope>NUCLEOTIDE SEQUENCE [LARGE SCALE GENOMIC DNA]</scope>
    <source>
        <strain evidence="3 4">FP101781</strain>
    </source>
</reference>
<evidence type="ECO:0000256" key="1">
    <source>
        <dbReference type="SAM" id="MobiDB-lite"/>
    </source>
</evidence>
<keyword evidence="2" id="KW-0732">Signal</keyword>
<keyword evidence="4" id="KW-1185">Reference proteome</keyword>
<evidence type="ECO:0000313" key="4">
    <source>
        <dbReference type="Proteomes" id="UP000298030"/>
    </source>
</evidence>
<dbReference type="EMBL" id="QPFP01000007">
    <property type="protein sequence ID" value="TEB35284.1"/>
    <property type="molecule type" value="Genomic_DNA"/>
</dbReference>
<dbReference type="Proteomes" id="UP000298030">
    <property type="component" value="Unassembled WGS sequence"/>
</dbReference>
<gene>
    <name evidence="3" type="ORF">FA13DRAFT_1728089</name>
</gene>
<evidence type="ECO:0000256" key="2">
    <source>
        <dbReference type="SAM" id="SignalP"/>
    </source>
</evidence>
<evidence type="ECO:0008006" key="5">
    <source>
        <dbReference type="Google" id="ProtNLM"/>
    </source>
</evidence>
<sequence length="255" mass="25659">MFVFSALSLFLLPAMSPVARGASTHGRRDIHAIHPVVSRQQNTNRLPIVAAQCSDFCDPVNALVLTGCPGQACCTDGFVDNFNSCAICIQEDAGSSNYGGAQAFFNHWSGSCSDRGRPVKPVTIGQKAPPANTSPTSPPPQPTTSTTASPPPPSTTTSTSQVQTTSTRTTSTTSTTGTTQTGTATSDTASGAETGAAGPPGTGAKGVVDPGDSDVGGSNGGSTDALNAGNGAGRMGMGRYEVVALLCAFLISAML</sequence>
<comment type="caution">
    <text evidence="3">The sequence shown here is derived from an EMBL/GenBank/DDBJ whole genome shotgun (WGS) entry which is preliminary data.</text>
</comment>
<dbReference type="AlphaFoldDB" id="A0A4Y7TMV5"/>